<keyword evidence="1" id="KW-0547">Nucleotide-binding</keyword>
<dbReference type="PRINTS" id="PR00301">
    <property type="entry name" value="HEATSHOCK70"/>
</dbReference>
<dbReference type="SUPFAM" id="SSF53067">
    <property type="entry name" value="Actin-like ATPase domain"/>
    <property type="match status" value="2"/>
</dbReference>
<evidence type="ECO:0000256" key="1">
    <source>
        <dbReference type="ARBA" id="ARBA00022741"/>
    </source>
</evidence>
<dbReference type="Proteomes" id="UP000286045">
    <property type="component" value="Unassembled WGS sequence"/>
</dbReference>
<gene>
    <name evidence="3" type="ORF">EKO27_g1642</name>
</gene>
<organism evidence="3 4">
    <name type="scientific">Xylaria grammica</name>
    <dbReference type="NCBI Taxonomy" id="363999"/>
    <lineage>
        <taxon>Eukaryota</taxon>
        <taxon>Fungi</taxon>
        <taxon>Dikarya</taxon>
        <taxon>Ascomycota</taxon>
        <taxon>Pezizomycotina</taxon>
        <taxon>Sordariomycetes</taxon>
        <taxon>Xylariomycetidae</taxon>
        <taxon>Xylariales</taxon>
        <taxon>Xylariaceae</taxon>
        <taxon>Xylaria</taxon>
    </lineage>
</organism>
<sequence length="587" mass="65673">MPPLAVKTTLVVGIDFGTTFSGVSWLTCKTGSSPSQPEVISLWETSADNRKDNSDSKKVPSKMYYAQSGEILWGFKIPAGAEAIEWFKLLLPSNEDLQGHLHGSSHLQDAKRLLRKLNKTAVQLVSEYLKILWNYSLEQIRNAKGESLIDNMPFHVVLSVPAIWTDYARGRMLEAATLAGIFADRGQYVAKTTFSFISEPEAAAIATMPDLGGREDLQVGDSFVVVDAGGGTVDVISYKINTLEPLSVSECVEGEGALCGGTYLDKEFESFLKMSIGEFSWAKMNRSDVRKMMNNEWEHGIKAAFKGDLDYYTVDLPSRAQREPLQFSSGDIQPVFDKIVSQIGVLVKKQMSAIKTRTSRFPKLVILVGGFGRSPYILKHLREILDSRVAVLQARGDKPWTAICRGAALSGAAELGSTNSDSPLRVQSRIARSNYGWEYITPFVEGVHDPRDKYWGSVQKEWMAKGQMQWVIKRGEDISLKDPKTYEYVYDFELNSRGYQHPVLTISTCNDPNPPSRKQGNVRDVARISYQTTIPVENMQRKRNQDNEYYRSWGHGRKVVVSGSSFDIFLIADGKEEKLDKILVNVN</sequence>
<dbReference type="PANTHER" id="PTHR14187:SF5">
    <property type="entry name" value="HEAT SHOCK 70 KDA PROTEIN 12A"/>
    <property type="match status" value="1"/>
</dbReference>
<accession>A0A439DGD1</accession>
<name>A0A439DGD1_9PEZI</name>
<comment type="caution">
    <text evidence="3">The sequence shown here is derived from an EMBL/GenBank/DDBJ whole genome shotgun (WGS) entry which is preliminary data.</text>
</comment>
<dbReference type="EMBL" id="RYZI01000026">
    <property type="protein sequence ID" value="RWA13475.1"/>
    <property type="molecule type" value="Genomic_DNA"/>
</dbReference>
<dbReference type="InterPro" id="IPR013126">
    <property type="entry name" value="Hsp_70_fam"/>
</dbReference>
<proteinExistence type="predicted"/>
<dbReference type="PANTHER" id="PTHR14187">
    <property type="entry name" value="ALPHA KINASE/ELONGATION FACTOR 2 KINASE"/>
    <property type="match status" value="1"/>
</dbReference>
<protein>
    <recommendedName>
        <fullName evidence="5">Actin-like ATPase domain-containing protein</fullName>
    </recommendedName>
</protein>
<dbReference type="GO" id="GO:0005524">
    <property type="term" value="F:ATP binding"/>
    <property type="evidence" value="ECO:0007669"/>
    <property type="project" value="UniProtKB-KW"/>
</dbReference>
<dbReference type="STRING" id="363999.A0A439DGD1"/>
<keyword evidence="4" id="KW-1185">Reference proteome</keyword>
<reference evidence="3 4" key="1">
    <citation type="submission" date="2018-12" db="EMBL/GenBank/DDBJ databases">
        <title>Draft genome sequence of Xylaria grammica IHI A82.</title>
        <authorList>
            <person name="Buettner E."/>
            <person name="Kellner H."/>
        </authorList>
    </citation>
    <scope>NUCLEOTIDE SEQUENCE [LARGE SCALE GENOMIC DNA]</scope>
    <source>
        <strain evidence="3 4">IHI A82</strain>
    </source>
</reference>
<evidence type="ECO:0008006" key="5">
    <source>
        <dbReference type="Google" id="ProtNLM"/>
    </source>
</evidence>
<dbReference type="GO" id="GO:0140662">
    <property type="term" value="F:ATP-dependent protein folding chaperone"/>
    <property type="evidence" value="ECO:0007669"/>
    <property type="project" value="InterPro"/>
</dbReference>
<evidence type="ECO:0000256" key="2">
    <source>
        <dbReference type="ARBA" id="ARBA00022840"/>
    </source>
</evidence>
<dbReference type="AlphaFoldDB" id="A0A439DGD1"/>
<keyword evidence="2" id="KW-0067">ATP-binding</keyword>
<evidence type="ECO:0000313" key="4">
    <source>
        <dbReference type="Proteomes" id="UP000286045"/>
    </source>
</evidence>
<dbReference type="CDD" id="cd10170">
    <property type="entry name" value="ASKHA_NBD_HSP70"/>
    <property type="match status" value="1"/>
</dbReference>
<evidence type="ECO:0000313" key="3">
    <source>
        <dbReference type="EMBL" id="RWA13475.1"/>
    </source>
</evidence>
<dbReference type="Pfam" id="PF00012">
    <property type="entry name" value="HSP70"/>
    <property type="match status" value="1"/>
</dbReference>
<dbReference type="InterPro" id="IPR043129">
    <property type="entry name" value="ATPase_NBD"/>
</dbReference>
<dbReference type="Gene3D" id="3.30.420.40">
    <property type="match status" value="1"/>
</dbReference>